<dbReference type="RefSeq" id="WP_345528680.1">
    <property type="nucleotide sequence ID" value="NZ_BAABKN010000025.1"/>
</dbReference>
<protein>
    <submittedName>
        <fullName evidence="2">NAD(P)-dependent oxidoreductase</fullName>
    </submittedName>
</protein>
<reference evidence="3" key="1">
    <citation type="journal article" date="2019" name="Int. J. Syst. Evol. Microbiol.">
        <title>The Global Catalogue of Microorganisms (GCM) 10K type strain sequencing project: providing services to taxonomists for standard genome sequencing and annotation.</title>
        <authorList>
            <consortium name="The Broad Institute Genomics Platform"/>
            <consortium name="The Broad Institute Genome Sequencing Center for Infectious Disease"/>
            <person name="Wu L."/>
            <person name="Ma J."/>
        </authorList>
    </citation>
    <scope>NUCLEOTIDE SEQUENCE [LARGE SCALE GENOMIC DNA]</scope>
    <source>
        <strain evidence="3">JCM 18532</strain>
    </source>
</reference>
<name>A0ABP8Z9P4_9ACTN</name>
<feature type="domain" description="NAD-dependent epimerase/dehydratase" evidence="1">
    <location>
        <begin position="35"/>
        <end position="202"/>
    </location>
</feature>
<sequence>MSIHLNRPGLDDIAAAARRPSTALVEALATTSGDIAVVGAAGKMGVSLSRMAADALASLPGDRRVTAVSRFSDPAARRELDEAGVRTLALDVSDAEALRELPESENLVYMVGRKFGTSADSSATWFSNVVLPHLVLTRYSDSRVVALSSGNVYPFSSPVSGGCTEESPYGPIGEYAQSCVGREQVFIHHSRTHRTPVALIRLNYAIDCRYGVLTDIARAVLDGTPVDVSQGAVNVVWQGDANRYCLSALTIADTPPTVLNVTGPEIVSVRWLAEQLGRRLDREPVLVGDESDTALLSNASKSHALFGYPDVALATMLDWTVEWLLAGGTLLDKPTGFGARDGKF</sequence>
<organism evidence="2 3">
    <name type="scientific">Nocardioides endophyticus</name>
    <dbReference type="NCBI Taxonomy" id="1353775"/>
    <lineage>
        <taxon>Bacteria</taxon>
        <taxon>Bacillati</taxon>
        <taxon>Actinomycetota</taxon>
        <taxon>Actinomycetes</taxon>
        <taxon>Propionibacteriales</taxon>
        <taxon>Nocardioidaceae</taxon>
        <taxon>Nocardioides</taxon>
    </lineage>
</organism>
<dbReference type="InterPro" id="IPR001509">
    <property type="entry name" value="Epimerase_deHydtase"/>
</dbReference>
<evidence type="ECO:0000313" key="3">
    <source>
        <dbReference type="Proteomes" id="UP001499882"/>
    </source>
</evidence>
<dbReference type="SUPFAM" id="SSF51735">
    <property type="entry name" value="NAD(P)-binding Rossmann-fold domains"/>
    <property type="match status" value="1"/>
</dbReference>
<accession>A0ABP8Z9P4</accession>
<dbReference type="Proteomes" id="UP001499882">
    <property type="component" value="Unassembled WGS sequence"/>
</dbReference>
<dbReference type="InterPro" id="IPR036291">
    <property type="entry name" value="NAD(P)-bd_dom_sf"/>
</dbReference>
<evidence type="ECO:0000313" key="2">
    <source>
        <dbReference type="EMBL" id="GAA4750399.1"/>
    </source>
</evidence>
<comment type="caution">
    <text evidence="2">The sequence shown here is derived from an EMBL/GenBank/DDBJ whole genome shotgun (WGS) entry which is preliminary data.</text>
</comment>
<keyword evidence="3" id="KW-1185">Reference proteome</keyword>
<dbReference type="EMBL" id="BAABKN010000025">
    <property type="protein sequence ID" value="GAA4750399.1"/>
    <property type="molecule type" value="Genomic_DNA"/>
</dbReference>
<evidence type="ECO:0000259" key="1">
    <source>
        <dbReference type="Pfam" id="PF01370"/>
    </source>
</evidence>
<dbReference type="Pfam" id="PF01370">
    <property type="entry name" value="Epimerase"/>
    <property type="match status" value="1"/>
</dbReference>
<proteinExistence type="predicted"/>
<dbReference type="Gene3D" id="3.40.50.720">
    <property type="entry name" value="NAD(P)-binding Rossmann-like Domain"/>
    <property type="match status" value="1"/>
</dbReference>
<gene>
    <name evidence="2" type="ORF">GCM10023350_39490</name>
</gene>